<dbReference type="SUPFAM" id="SSF55681">
    <property type="entry name" value="Class II aaRS and biotin synthetases"/>
    <property type="match status" value="1"/>
</dbReference>
<dbReference type="KEGG" id="cyp:PCC8801_2744"/>
<organism evidence="2 3">
    <name type="scientific">Rippkaea orientalis (strain PCC 8801 / RF-1)</name>
    <name type="common">Cyanothece sp. (strain PCC 8801)</name>
    <dbReference type="NCBI Taxonomy" id="41431"/>
    <lineage>
        <taxon>Bacteria</taxon>
        <taxon>Bacillati</taxon>
        <taxon>Cyanobacteriota</taxon>
        <taxon>Cyanophyceae</taxon>
        <taxon>Oscillatoriophycideae</taxon>
        <taxon>Chroococcales</taxon>
        <taxon>Aphanothecaceae</taxon>
        <taxon>Rippkaea</taxon>
        <taxon>Rippkaea orientalis</taxon>
    </lineage>
</organism>
<protein>
    <submittedName>
        <fullName evidence="2">Biotin/lipoate A/B protein ligase</fullName>
    </submittedName>
</protein>
<feature type="domain" description="BPL/LPL catalytic" evidence="1">
    <location>
        <begin position="32"/>
        <end position="225"/>
    </location>
</feature>
<dbReference type="eggNOG" id="COG0095">
    <property type="taxonomic scope" value="Bacteria"/>
</dbReference>
<reference evidence="3" key="1">
    <citation type="journal article" date="2011" name="MBio">
        <title>Novel metabolic attributes of the genus Cyanothece, comprising a group of unicellular nitrogen-fixing Cyanobacteria.</title>
        <authorList>
            <person name="Bandyopadhyay A."/>
            <person name="Elvitigala T."/>
            <person name="Welsh E."/>
            <person name="Stockel J."/>
            <person name="Liberton M."/>
            <person name="Min H."/>
            <person name="Sherman L.A."/>
            <person name="Pakrasi H.B."/>
        </authorList>
    </citation>
    <scope>NUCLEOTIDE SEQUENCE [LARGE SCALE GENOMIC DNA]</scope>
    <source>
        <strain evidence="3">PCC 8801</strain>
    </source>
</reference>
<dbReference type="Gene3D" id="3.30.930.10">
    <property type="entry name" value="Bira Bifunctional Protein, Domain 2"/>
    <property type="match status" value="1"/>
</dbReference>
<name>B7K5L2_RIPO1</name>
<dbReference type="GO" id="GO:0016874">
    <property type="term" value="F:ligase activity"/>
    <property type="evidence" value="ECO:0007669"/>
    <property type="project" value="UniProtKB-KW"/>
</dbReference>
<dbReference type="EMBL" id="CP001287">
    <property type="protein sequence ID" value="ACK66745.1"/>
    <property type="molecule type" value="Genomic_DNA"/>
</dbReference>
<dbReference type="PROSITE" id="PS51733">
    <property type="entry name" value="BPL_LPL_CATALYTIC"/>
    <property type="match status" value="1"/>
</dbReference>
<dbReference type="PANTHER" id="PTHR43679">
    <property type="entry name" value="OCTANOYLTRANSFERASE LIPM-RELATED"/>
    <property type="match status" value="1"/>
</dbReference>
<dbReference type="InterPro" id="IPR050664">
    <property type="entry name" value="Octanoyltrans_LipM/LipL"/>
</dbReference>
<dbReference type="STRING" id="41431.PCC8801_2744"/>
<proteinExistence type="predicted"/>
<keyword evidence="2" id="KW-0436">Ligase</keyword>
<keyword evidence="3" id="KW-1185">Reference proteome</keyword>
<dbReference type="HOGENOM" id="CLU_022986_5_3_3"/>
<gene>
    <name evidence="2" type="ordered locus">PCC8801_2744</name>
</gene>
<dbReference type="Pfam" id="PF21948">
    <property type="entry name" value="LplA-B_cat"/>
    <property type="match status" value="1"/>
</dbReference>
<dbReference type="AlphaFoldDB" id="B7K5L2"/>
<sequence length="268" mass="29991">MESDWRFIPLMVTSGQLQMAIDAWLLEQHLQGNYPPILRFYRFDPVAISLGFLQHTYPPHWESLQWQGQPIERVYRPTGGRAVLHCGDLCYSLITSNIKGKRSEIYQHLCEFLIQGWRTLGLDLYYGMAGRGYIHNPSCFGTATNADLVDSKGNKLIGSALRCKGQGILQQGSIQLATDVNLFKTVFNETAPKAQFSDRLNDPTFIETAIATLTKAAANCFNIQFCSKPLSNQELALIKALNSIQSPVCNTPHTSPNLDILEKDPTLL</sequence>
<dbReference type="Proteomes" id="UP000008204">
    <property type="component" value="Chromosome"/>
</dbReference>
<evidence type="ECO:0000259" key="1">
    <source>
        <dbReference type="PROSITE" id="PS51733"/>
    </source>
</evidence>
<accession>B7K5L2</accession>
<dbReference type="InterPro" id="IPR045864">
    <property type="entry name" value="aa-tRNA-synth_II/BPL/LPL"/>
</dbReference>
<dbReference type="PANTHER" id="PTHR43679:SF2">
    <property type="entry name" value="OCTANOYL-[GCVH]:PROTEIN N-OCTANOYLTRANSFERASE"/>
    <property type="match status" value="1"/>
</dbReference>
<dbReference type="RefSeq" id="WP_012596012.1">
    <property type="nucleotide sequence ID" value="NC_011726.1"/>
</dbReference>
<evidence type="ECO:0000313" key="3">
    <source>
        <dbReference type="Proteomes" id="UP000008204"/>
    </source>
</evidence>
<dbReference type="InterPro" id="IPR004143">
    <property type="entry name" value="BPL_LPL_catalytic"/>
</dbReference>
<dbReference type="OrthoDB" id="9774653at2"/>
<evidence type="ECO:0000313" key="2">
    <source>
        <dbReference type="EMBL" id="ACK66745.1"/>
    </source>
</evidence>